<accession>A0A2G8SMV1</accession>
<reference evidence="3 4" key="1">
    <citation type="journal article" date="2015" name="Sci. Rep.">
        <title>Chromosome-level genome map provides insights into diverse defense mechanisms in the medicinal fungus Ganoderma sinense.</title>
        <authorList>
            <person name="Zhu Y."/>
            <person name="Xu J."/>
            <person name="Sun C."/>
            <person name="Zhou S."/>
            <person name="Xu H."/>
            <person name="Nelson D.R."/>
            <person name="Qian J."/>
            <person name="Song J."/>
            <person name="Luo H."/>
            <person name="Xiang L."/>
            <person name="Li Y."/>
            <person name="Xu Z."/>
            <person name="Ji A."/>
            <person name="Wang L."/>
            <person name="Lu S."/>
            <person name="Hayward A."/>
            <person name="Sun W."/>
            <person name="Li X."/>
            <person name="Schwartz D.C."/>
            <person name="Wang Y."/>
            <person name="Chen S."/>
        </authorList>
    </citation>
    <scope>NUCLEOTIDE SEQUENCE [LARGE SCALE GENOMIC DNA]</scope>
    <source>
        <strain evidence="3 4">ZZ0214-1</strain>
    </source>
</reference>
<gene>
    <name evidence="3" type="ORF">GSI_02880</name>
</gene>
<keyword evidence="4" id="KW-1185">Reference proteome</keyword>
<dbReference type="Proteomes" id="UP000230002">
    <property type="component" value="Unassembled WGS sequence"/>
</dbReference>
<keyword evidence="2" id="KW-1133">Transmembrane helix</keyword>
<evidence type="ECO:0000256" key="2">
    <source>
        <dbReference type="SAM" id="Phobius"/>
    </source>
</evidence>
<feature type="compositionally biased region" description="Low complexity" evidence="1">
    <location>
        <begin position="52"/>
        <end position="64"/>
    </location>
</feature>
<evidence type="ECO:0000256" key="1">
    <source>
        <dbReference type="SAM" id="MobiDB-lite"/>
    </source>
</evidence>
<dbReference type="AlphaFoldDB" id="A0A2G8SMV1"/>
<evidence type="ECO:0000313" key="4">
    <source>
        <dbReference type="Proteomes" id="UP000230002"/>
    </source>
</evidence>
<comment type="caution">
    <text evidence="3">The sequence shown here is derived from an EMBL/GenBank/DDBJ whole genome shotgun (WGS) entry which is preliminary data.</text>
</comment>
<name>A0A2G8SMV1_9APHY</name>
<evidence type="ECO:0000313" key="3">
    <source>
        <dbReference type="EMBL" id="PIL35092.1"/>
    </source>
</evidence>
<sequence length="179" mass="18635">MAPFPSGVPNKELDDTAISPKLGITMAGCVLAFLAITAGFLFVARKKRRAPRSSASSASEPSASVQPKNPGPQPHRCTHHHEPVRRGISLPTAASSGRCLVCASQPAAAGRHGFEVPRSSHDSTRSLPPYTRHAAPTAVLAIGPEAPRVAQAITAPTTPPSPPPAYMARGPTASFRRAV</sequence>
<organism evidence="3 4">
    <name type="scientific">Ganoderma sinense ZZ0214-1</name>
    <dbReference type="NCBI Taxonomy" id="1077348"/>
    <lineage>
        <taxon>Eukaryota</taxon>
        <taxon>Fungi</taxon>
        <taxon>Dikarya</taxon>
        <taxon>Basidiomycota</taxon>
        <taxon>Agaricomycotina</taxon>
        <taxon>Agaricomycetes</taxon>
        <taxon>Polyporales</taxon>
        <taxon>Polyporaceae</taxon>
        <taxon>Ganoderma</taxon>
    </lineage>
</organism>
<dbReference type="EMBL" id="AYKW01000004">
    <property type="protein sequence ID" value="PIL35092.1"/>
    <property type="molecule type" value="Genomic_DNA"/>
</dbReference>
<keyword evidence="2" id="KW-0812">Transmembrane</keyword>
<proteinExistence type="predicted"/>
<feature type="transmembrane region" description="Helical" evidence="2">
    <location>
        <begin position="22"/>
        <end position="44"/>
    </location>
</feature>
<protein>
    <submittedName>
        <fullName evidence="3">Uncharacterized protein</fullName>
    </submittedName>
</protein>
<keyword evidence="2" id="KW-0472">Membrane</keyword>
<feature type="region of interest" description="Disordered" evidence="1">
    <location>
        <begin position="155"/>
        <end position="179"/>
    </location>
</feature>
<feature type="region of interest" description="Disordered" evidence="1">
    <location>
        <begin position="51"/>
        <end position="80"/>
    </location>
</feature>